<evidence type="ECO:0000256" key="1">
    <source>
        <dbReference type="ARBA" id="ARBA00022723"/>
    </source>
</evidence>
<gene>
    <name evidence="4" type="ORF">A1O1_05286</name>
</gene>
<dbReference type="Pfam" id="PF07883">
    <property type="entry name" value="Cupin_2"/>
    <property type="match status" value="1"/>
</dbReference>
<dbReference type="GO" id="GO:0046872">
    <property type="term" value="F:metal ion binding"/>
    <property type="evidence" value="ECO:0007669"/>
    <property type="project" value="UniProtKB-KW"/>
</dbReference>
<dbReference type="PANTHER" id="PTHR35848:SF6">
    <property type="entry name" value="CUPIN TYPE-2 DOMAIN-CONTAINING PROTEIN"/>
    <property type="match status" value="1"/>
</dbReference>
<feature type="region of interest" description="Disordered" evidence="2">
    <location>
        <begin position="1"/>
        <end position="37"/>
    </location>
</feature>
<reference evidence="4 5" key="1">
    <citation type="submission" date="2013-03" db="EMBL/GenBank/DDBJ databases">
        <title>The Genome Sequence of Capronia coronata CBS 617.96.</title>
        <authorList>
            <consortium name="The Broad Institute Genomics Platform"/>
            <person name="Cuomo C."/>
            <person name="de Hoog S."/>
            <person name="Gorbushina A."/>
            <person name="Walker B."/>
            <person name="Young S.K."/>
            <person name="Zeng Q."/>
            <person name="Gargeya S."/>
            <person name="Fitzgerald M."/>
            <person name="Haas B."/>
            <person name="Abouelleil A."/>
            <person name="Allen A.W."/>
            <person name="Alvarado L."/>
            <person name="Arachchi H.M."/>
            <person name="Berlin A.M."/>
            <person name="Chapman S.B."/>
            <person name="Gainer-Dewar J."/>
            <person name="Goldberg J."/>
            <person name="Griggs A."/>
            <person name="Gujja S."/>
            <person name="Hansen M."/>
            <person name="Howarth C."/>
            <person name="Imamovic A."/>
            <person name="Ireland A."/>
            <person name="Larimer J."/>
            <person name="McCowan C."/>
            <person name="Murphy C."/>
            <person name="Pearson M."/>
            <person name="Poon T.W."/>
            <person name="Priest M."/>
            <person name="Roberts A."/>
            <person name="Saif S."/>
            <person name="Shea T."/>
            <person name="Sisk P."/>
            <person name="Sykes S."/>
            <person name="Wortman J."/>
            <person name="Nusbaum C."/>
            <person name="Birren B."/>
        </authorList>
    </citation>
    <scope>NUCLEOTIDE SEQUENCE [LARGE SCALE GENOMIC DNA]</scope>
    <source>
        <strain evidence="4 5">CBS 617.96</strain>
    </source>
</reference>
<sequence length="165" mass="18031">MSPPTVKTDNDNDNDNDKPLISPLIISPESIAKQEPESFPEVDLDLEVEPSLGLGVDGGRGQVTWKTLISAPQTRTDSLTAGIATCPPRTGHLCPHRHRQAEIYHVTQGHGVVEIDGVESAVQAGTVVYIPGNAKHGIRNTDPERELTWFYVFAADGFGEIQYRF</sequence>
<feature type="compositionally biased region" description="Low complexity" evidence="2">
    <location>
        <begin position="19"/>
        <end position="31"/>
    </location>
</feature>
<proteinExistence type="predicted"/>
<dbReference type="EMBL" id="AMWN01000004">
    <property type="protein sequence ID" value="EXJ88356.1"/>
    <property type="molecule type" value="Genomic_DNA"/>
</dbReference>
<dbReference type="Proteomes" id="UP000019484">
    <property type="component" value="Unassembled WGS sequence"/>
</dbReference>
<keyword evidence="1" id="KW-0479">Metal-binding</keyword>
<dbReference type="InterPro" id="IPR013096">
    <property type="entry name" value="Cupin_2"/>
</dbReference>
<organism evidence="4 5">
    <name type="scientific">Capronia coronata CBS 617.96</name>
    <dbReference type="NCBI Taxonomy" id="1182541"/>
    <lineage>
        <taxon>Eukaryota</taxon>
        <taxon>Fungi</taxon>
        <taxon>Dikarya</taxon>
        <taxon>Ascomycota</taxon>
        <taxon>Pezizomycotina</taxon>
        <taxon>Eurotiomycetes</taxon>
        <taxon>Chaetothyriomycetidae</taxon>
        <taxon>Chaetothyriales</taxon>
        <taxon>Herpotrichiellaceae</taxon>
        <taxon>Capronia</taxon>
    </lineage>
</organism>
<name>W9YGJ1_9EURO</name>
<dbReference type="RefSeq" id="XP_007724362.1">
    <property type="nucleotide sequence ID" value="XM_007726172.1"/>
</dbReference>
<dbReference type="PANTHER" id="PTHR35848">
    <property type="entry name" value="OXALATE-BINDING PROTEIN"/>
    <property type="match status" value="1"/>
</dbReference>
<evidence type="ECO:0000259" key="3">
    <source>
        <dbReference type="Pfam" id="PF07883"/>
    </source>
</evidence>
<feature type="domain" description="Cupin type-2" evidence="3">
    <location>
        <begin position="85"/>
        <end position="153"/>
    </location>
</feature>
<dbReference type="InterPro" id="IPR011051">
    <property type="entry name" value="RmlC_Cupin_sf"/>
</dbReference>
<dbReference type="Gene3D" id="2.60.120.10">
    <property type="entry name" value="Jelly Rolls"/>
    <property type="match status" value="1"/>
</dbReference>
<dbReference type="InterPro" id="IPR014710">
    <property type="entry name" value="RmlC-like_jellyroll"/>
</dbReference>
<evidence type="ECO:0000256" key="2">
    <source>
        <dbReference type="SAM" id="MobiDB-lite"/>
    </source>
</evidence>
<comment type="caution">
    <text evidence="4">The sequence shown here is derived from an EMBL/GenBank/DDBJ whole genome shotgun (WGS) entry which is preliminary data.</text>
</comment>
<evidence type="ECO:0000313" key="4">
    <source>
        <dbReference type="EMBL" id="EXJ88356.1"/>
    </source>
</evidence>
<dbReference type="eggNOG" id="ENOG502SPAJ">
    <property type="taxonomic scope" value="Eukaryota"/>
</dbReference>
<dbReference type="GeneID" id="19160161"/>
<dbReference type="SUPFAM" id="SSF51182">
    <property type="entry name" value="RmlC-like cupins"/>
    <property type="match status" value="1"/>
</dbReference>
<accession>W9YGJ1</accession>
<dbReference type="HOGENOM" id="CLU_122927_0_0_1"/>
<keyword evidence="5" id="KW-1185">Reference proteome</keyword>
<protein>
    <recommendedName>
        <fullName evidence="3">Cupin type-2 domain-containing protein</fullName>
    </recommendedName>
</protein>
<dbReference type="AlphaFoldDB" id="W9YGJ1"/>
<evidence type="ECO:0000313" key="5">
    <source>
        <dbReference type="Proteomes" id="UP000019484"/>
    </source>
</evidence>
<dbReference type="OrthoDB" id="445803at2759"/>
<dbReference type="InterPro" id="IPR051610">
    <property type="entry name" value="GPI/OXD"/>
</dbReference>